<evidence type="ECO:0000259" key="7">
    <source>
        <dbReference type="PROSITE" id="PS50115"/>
    </source>
</evidence>
<feature type="coiled-coil region" evidence="6">
    <location>
        <begin position="214"/>
        <end position="241"/>
    </location>
</feature>
<dbReference type="PROSITE" id="PS50115">
    <property type="entry name" value="ARFGAP"/>
    <property type="match status" value="1"/>
</dbReference>
<organism evidence="8 9">
    <name type="scientific">Cryptosporidium parvum (strain Iowa II)</name>
    <dbReference type="NCBI Taxonomy" id="353152"/>
    <lineage>
        <taxon>Eukaryota</taxon>
        <taxon>Sar</taxon>
        <taxon>Alveolata</taxon>
        <taxon>Apicomplexa</taxon>
        <taxon>Conoidasida</taxon>
        <taxon>Coccidia</taxon>
        <taxon>Eucoccidiorida</taxon>
        <taxon>Eimeriorina</taxon>
        <taxon>Cryptosporidiidae</taxon>
        <taxon>Cryptosporidium</taxon>
    </lineage>
</organism>
<dbReference type="FunCoup" id="Q5CTS4">
    <property type="interactions" value="19"/>
</dbReference>
<dbReference type="GO" id="GO:0005737">
    <property type="term" value="C:cytoplasm"/>
    <property type="evidence" value="ECO:0007669"/>
    <property type="project" value="TreeGrafter"/>
</dbReference>
<dbReference type="SUPFAM" id="SSF57863">
    <property type="entry name" value="ArfGap/RecO-like zinc finger"/>
    <property type="match status" value="1"/>
</dbReference>
<dbReference type="PANTHER" id="PTHR45705:SF1">
    <property type="entry name" value="FI20236P1"/>
    <property type="match status" value="1"/>
</dbReference>
<dbReference type="CDD" id="cd08204">
    <property type="entry name" value="ArfGap"/>
    <property type="match status" value="1"/>
</dbReference>
<dbReference type="AlphaFoldDB" id="Q5CTS4"/>
<feature type="domain" description="Arf-GAP" evidence="7">
    <location>
        <begin position="24"/>
        <end position="139"/>
    </location>
</feature>
<name>Q5CTS4_CRYPI</name>
<comment type="caution">
    <text evidence="8">The sequence shown here is derived from an EMBL/GenBank/DDBJ whole genome shotgun (WGS) entry which is preliminary data.</text>
</comment>
<dbReference type="InterPro" id="IPR038508">
    <property type="entry name" value="ArfGAP_dom_sf"/>
</dbReference>
<dbReference type="RefSeq" id="XP_626395.1">
    <property type="nucleotide sequence ID" value="XM_626395.1"/>
</dbReference>
<dbReference type="InterPro" id="IPR051718">
    <property type="entry name" value="ARF_GTPase-activating"/>
</dbReference>
<dbReference type="STRING" id="353152.Q5CTS4"/>
<feature type="non-terminal residue" evidence="8">
    <location>
        <position position="1"/>
    </location>
</feature>
<dbReference type="Gene3D" id="1.10.220.150">
    <property type="entry name" value="Arf GTPase activating protein"/>
    <property type="match status" value="1"/>
</dbReference>
<sequence>KHCLSRMMNTNGLRQNSLVQGKKENLSDILGSINGNKVCADCGAKTPRWASINLGILICIDCSGVHRHLGVHISKVKSISLDKWNSDWIKRCMKIGNYISNKYYEHKLPTGFQRPSWSSQQHSIVEQWIRDKYEFKLYTPDNMIPPSLQIDSMETTVPNEKTVLKNFEDFNKPQKYNNMVSSNLLEIELESKESSSKVEKIIDLKSNQLGSETANSSLKNKHNLENQAERALERVSSFENSEVIKIKTVKEAIEKMYENSVESPPSLNNFNKVLNTSIGSIEKSTSSEKIRKIGFDLSDKLSKTEFKIEENKSQCIVENSKKPCPFSSIDAFSIIKESFSR</sequence>
<dbReference type="InterPro" id="IPR037278">
    <property type="entry name" value="ARFGAP/RecO"/>
</dbReference>
<evidence type="ECO:0000256" key="1">
    <source>
        <dbReference type="ARBA" id="ARBA00022468"/>
    </source>
</evidence>
<evidence type="ECO:0000256" key="4">
    <source>
        <dbReference type="ARBA" id="ARBA00022833"/>
    </source>
</evidence>
<dbReference type="InParanoid" id="Q5CTS4"/>
<dbReference type="OrthoDB" id="73919at2759"/>
<dbReference type="GO" id="GO:0008270">
    <property type="term" value="F:zinc ion binding"/>
    <property type="evidence" value="ECO:0007669"/>
    <property type="project" value="UniProtKB-KW"/>
</dbReference>
<dbReference type="GeneID" id="3373676"/>
<keyword evidence="4" id="KW-0862">Zinc</keyword>
<evidence type="ECO:0000256" key="6">
    <source>
        <dbReference type="SAM" id="Coils"/>
    </source>
</evidence>
<evidence type="ECO:0000313" key="8">
    <source>
        <dbReference type="EMBL" id="EAK88914.1"/>
    </source>
</evidence>
<dbReference type="PANTHER" id="PTHR45705">
    <property type="entry name" value="FI20236P1"/>
    <property type="match status" value="1"/>
</dbReference>
<dbReference type="FunFam" id="1.10.220.150:FF:000009">
    <property type="entry name" value="stromal membrane-associated protein 1 isoform X1"/>
    <property type="match status" value="1"/>
</dbReference>
<dbReference type="OMA" id="DISWKYR"/>
<dbReference type="SMART" id="SM00105">
    <property type="entry name" value="ArfGap"/>
    <property type="match status" value="1"/>
</dbReference>
<proteinExistence type="predicted"/>
<evidence type="ECO:0000256" key="5">
    <source>
        <dbReference type="PROSITE-ProRule" id="PRU00288"/>
    </source>
</evidence>
<dbReference type="Pfam" id="PF01412">
    <property type="entry name" value="ArfGap"/>
    <property type="match status" value="1"/>
</dbReference>
<evidence type="ECO:0000256" key="3">
    <source>
        <dbReference type="ARBA" id="ARBA00022771"/>
    </source>
</evidence>
<gene>
    <name evidence="8" type="ORF">cgd2_1760</name>
</gene>
<keyword evidence="6" id="KW-0175">Coiled coil</keyword>
<evidence type="ECO:0000313" key="9">
    <source>
        <dbReference type="Proteomes" id="UP000006726"/>
    </source>
</evidence>
<dbReference type="KEGG" id="cpv:cgd2_1760"/>
<dbReference type="EMBL" id="AAEE01000005">
    <property type="protein sequence ID" value="EAK88914.1"/>
    <property type="molecule type" value="Genomic_DNA"/>
</dbReference>
<keyword evidence="1" id="KW-0343">GTPase activation</keyword>
<keyword evidence="3 5" id="KW-0863">Zinc-finger</keyword>
<dbReference type="InterPro" id="IPR001164">
    <property type="entry name" value="ArfGAP_dom"/>
</dbReference>
<accession>Q5CTS4</accession>
<dbReference type="Proteomes" id="UP000006726">
    <property type="component" value="Chromosome 2"/>
</dbReference>
<dbReference type="PRINTS" id="PR00405">
    <property type="entry name" value="REVINTRACTNG"/>
</dbReference>
<keyword evidence="2" id="KW-0479">Metal-binding</keyword>
<keyword evidence="9" id="KW-1185">Reference proteome</keyword>
<reference evidence="8 9" key="1">
    <citation type="journal article" date="2004" name="Science">
        <title>Complete genome sequence of the apicomplexan, Cryptosporidium parvum.</title>
        <authorList>
            <person name="Abrahamsen M.S."/>
            <person name="Templeton T.J."/>
            <person name="Enomoto S."/>
            <person name="Abrahante J.E."/>
            <person name="Zhu G."/>
            <person name="Lancto C.A."/>
            <person name="Deng M."/>
            <person name="Liu C."/>
            <person name="Widmer G."/>
            <person name="Tzipori S."/>
            <person name="Buck G.A."/>
            <person name="Xu P."/>
            <person name="Bankier A.T."/>
            <person name="Dear P.H."/>
            <person name="Konfortov B.A."/>
            <person name="Spriggs H.F."/>
            <person name="Iyer L."/>
            <person name="Anantharaman V."/>
            <person name="Aravind L."/>
            <person name="Kapur V."/>
        </authorList>
    </citation>
    <scope>NUCLEOTIDE SEQUENCE [LARGE SCALE GENOMIC DNA]</scope>
    <source>
        <strain evidence="9">Iowa II</strain>
    </source>
</reference>
<protein>
    <submittedName>
        <fullName evidence="8">Gata/ArfGAP, putative</fullName>
    </submittedName>
</protein>
<evidence type="ECO:0000256" key="2">
    <source>
        <dbReference type="ARBA" id="ARBA00022723"/>
    </source>
</evidence>
<dbReference type="GO" id="GO:0005096">
    <property type="term" value="F:GTPase activator activity"/>
    <property type="evidence" value="ECO:0007669"/>
    <property type="project" value="UniProtKB-KW"/>
</dbReference>